<reference evidence="2 3" key="1">
    <citation type="journal article" date="2015" name="Genome Announc.">
        <title>Expanding the biotechnology potential of lactobacilli through comparative genomics of 213 strains and associated genera.</title>
        <authorList>
            <person name="Sun Z."/>
            <person name="Harris H.M."/>
            <person name="McCann A."/>
            <person name="Guo C."/>
            <person name="Argimon S."/>
            <person name="Zhang W."/>
            <person name="Yang X."/>
            <person name="Jeffery I.B."/>
            <person name="Cooney J.C."/>
            <person name="Kagawa T.F."/>
            <person name="Liu W."/>
            <person name="Song Y."/>
            <person name="Salvetti E."/>
            <person name="Wrobel A."/>
            <person name="Rasinkangas P."/>
            <person name="Parkhill J."/>
            <person name="Rea M.C."/>
            <person name="O'Sullivan O."/>
            <person name="Ritari J."/>
            <person name="Douillard F.P."/>
            <person name="Paul Ross R."/>
            <person name="Yang R."/>
            <person name="Briner A.E."/>
            <person name="Felis G.E."/>
            <person name="de Vos W.M."/>
            <person name="Barrangou R."/>
            <person name="Klaenhammer T.R."/>
            <person name="Caufield P.W."/>
            <person name="Cui Y."/>
            <person name="Zhang H."/>
            <person name="O'Toole P.W."/>
        </authorList>
    </citation>
    <scope>NUCLEOTIDE SEQUENCE [LARGE SCALE GENOMIC DNA]</scope>
    <source>
        <strain evidence="2 3">DSM 18933</strain>
    </source>
</reference>
<evidence type="ECO:0000259" key="1">
    <source>
        <dbReference type="Pfam" id="PF10882"/>
    </source>
</evidence>
<dbReference type="InterPro" id="IPR027783">
    <property type="entry name" value="Bacterial_PH-related"/>
</dbReference>
<protein>
    <recommendedName>
        <fullName evidence="1">Bacterial Pleckstrin homology domain-containing protein</fullName>
    </recommendedName>
</protein>
<comment type="caution">
    <text evidence="2">The sequence shown here is derived from an EMBL/GenBank/DDBJ whole genome shotgun (WGS) entry which is preliminary data.</text>
</comment>
<accession>A0A0R1WP48</accession>
<evidence type="ECO:0000313" key="3">
    <source>
        <dbReference type="Proteomes" id="UP000051054"/>
    </source>
</evidence>
<sequence>MKANTNGGVVMKTKVTIQEKNLVIKPQGLDKIWALKDKLIIPLAHVKNLKVDGKILEGYKGIRIPGTAIPGYYYAGTFKKEGKKTFYNTHQNATPLVIELKNEDFDRLIIEVDEPESVINEIESQLS</sequence>
<dbReference type="Pfam" id="PF10882">
    <property type="entry name" value="bPH_5"/>
    <property type="match status" value="1"/>
</dbReference>
<dbReference type="Proteomes" id="UP000051054">
    <property type="component" value="Unassembled WGS sequence"/>
</dbReference>
<proteinExistence type="predicted"/>
<feature type="domain" description="Bacterial Pleckstrin homology" evidence="1">
    <location>
        <begin position="28"/>
        <end position="123"/>
    </location>
</feature>
<dbReference type="PATRIC" id="fig|1423755.3.peg.1673"/>
<dbReference type="STRING" id="1423755.FC40_GL001583"/>
<gene>
    <name evidence="2" type="ORF">FC40_GL001583</name>
</gene>
<evidence type="ECO:0000313" key="2">
    <source>
        <dbReference type="EMBL" id="KRM19519.1"/>
    </source>
</evidence>
<dbReference type="EMBL" id="AZGD01000039">
    <property type="protein sequence ID" value="KRM19519.1"/>
    <property type="molecule type" value="Genomic_DNA"/>
</dbReference>
<organism evidence="2 3">
    <name type="scientific">Ligilactobacillus hayakitensis DSM 18933 = JCM 14209</name>
    <dbReference type="NCBI Taxonomy" id="1423755"/>
    <lineage>
        <taxon>Bacteria</taxon>
        <taxon>Bacillati</taxon>
        <taxon>Bacillota</taxon>
        <taxon>Bacilli</taxon>
        <taxon>Lactobacillales</taxon>
        <taxon>Lactobacillaceae</taxon>
        <taxon>Ligilactobacillus</taxon>
    </lineage>
</organism>
<name>A0A0R1WP48_9LACO</name>
<keyword evidence="3" id="KW-1185">Reference proteome</keyword>
<dbReference type="AlphaFoldDB" id="A0A0R1WP48"/>